<dbReference type="AlphaFoldDB" id="A0A1H9NR53"/>
<sequence>MLNKQNPFQILAKAVIIVGVVALVFLLPPFFIENSDWLKKIGFWSSVAIGVGTSILFPWVWLTRKQITLAEAEKSKKLARLRKSMYFTAVLVFVLHCNILTSICSNFGQLGSLGRYENFAAYGMIVSAAMQFASLAMDALKSWFFNGDEI</sequence>
<feature type="transmembrane region" description="Helical" evidence="1">
    <location>
        <begin position="12"/>
        <end position="31"/>
    </location>
</feature>
<evidence type="ECO:0000256" key="1">
    <source>
        <dbReference type="SAM" id="Phobius"/>
    </source>
</evidence>
<evidence type="ECO:0000313" key="2">
    <source>
        <dbReference type="EMBL" id="SER38109.1"/>
    </source>
</evidence>
<protein>
    <submittedName>
        <fullName evidence="2">Uncharacterized protein</fullName>
    </submittedName>
</protein>
<feature type="transmembrane region" description="Helical" evidence="1">
    <location>
        <begin position="43"/>
        <end position="63"/>
    </location>
</feature>
<keyword evidence="1" id="KW-1133">Transmembrane helix</keyword>
<dbReference type="STRING" id="180197.SAMN02982919_02303"/>
<keyword evidence="1" id="KW-0472">Membrane</keyword>
<dbReference type="EMBL" id="FOGD01000007">
    <property type="protein sequence ID" value="SER38109.1"/>
    <property type="molecule type" value="Genomic_DNA"/>
</dbReference>
<evidence type="ECO:0000313" key="3">
    <source>
        <dbReference type="Proteomes" id="UP000199766"/>
    </source>
</evidence>
<dbReference type="RefSeq" id="WP_143059657.1">
    <property type="nucleotide sequence ID" value="NZ_FOGD01000007.1"/>
</dbReference>
<organism evidence="2 3">
    <name type="scientific">Giesbergeria anulus</name>
    <dbReference type="NCBI Taxonomy" id="180197"/>
    <lineage>
        <taxon>Bacteria</taxon>
        <taxon>Pseudomonadati</taxon>
        <taxon>Pseudomonadota</taxon>
        <taxon>Betaproteobacteria</taxon>
        <taxon>Burkholderiales</taxon>
        <taxon>Comamonadaceae</taxon>
        <taxon>Giesbergeria</taxon>
    </lineage>
</organism>
<feature type="transmembrane region" description="Helical" evidence="1">
    <location>
        <begin position="84"/>
        <end position="108"/>
    </location>
</feature>
<accession>A0A1H9NR53</accession>
<gene>
    <name evidence="2" type="ORF">SAMN02982919_02303</name>
</gene>
<reference evidence="2 3" key="1">
    <citation type="submission" date="2016-10" db="EMBL/GenBank/DDBJ databases">
        <authorList>
            <person name="de Groot N.N."/>
        </authorList>
    </citation>
    <scope>NUCLEOTIDE SEQUENCE [LARGE SCALE GENOMIC DNA]</scope>
    <source>
        <strain evidence="2 3">ATCC 35958</strain>
    </source>
</reference>
<name>A0A1H9NR53_9BURK</name>
<dbReference type="OrthoDB" id="7531606at2"/>
<proteinExistence type="predicted"/>
<feature type="transmembrane region" description="Helical" evidence="1">
    <location>
        <begin position="120"/>
        <end position="140"/>
    </location>
</feature>
<keyword evidence="1" id="KW-0812">Transmembrane</keyword>
<keyword evidence="3" id="KW-1185">Reference proteome</keyword>
<dbReference type="Proteomes" id="UP000199766">
    <property type="component" value="Unassembled WGS sequence"/>
</dbReference>